<dbReference type="Gene3D" id="1.10.630.10">
    <property type="entry name" value="Cytochrome P450"/>
    <property type="match status" value="1"/>
</dbReference>
<dbReference type="PANTHER" id="PTHR46696:SF1">
    <property type="entry name" value="CYTOCHROME P450 YJIB-RELATED"/>
    <property type="match status" value="1"/>
</dbReference>
<keyword evidence="2" id="KW-0349">Heme</keyword>
<dbReference type="Proteomes" id="UP001500253">
    <property type="component" value="Unassembled WGS sequence"/>
</dbReference>
<dbReference type="Pfam" id="PF00067">
    <property type="entry name" value="p450"/>
    <property type="match status" value="1"/>
</dbReference>
<keyword evidence="2" id="KW-0479">Metal-binding</keyword>
<organism evidence="3 4">
    <name type="scientific">Streptomyces cuspidosporus</name>
    <dbReference type="NCBI Taxonomy" id="66882"/>
    <lineage>
        <taxon>Bacteria</taxon>
        <taxon>Bacillati</taxon>
        <taxon>Actinomycetota</taxon>
        <taxon>Actinomycetes</taxon>
        <taxon>Kitasatosporales</taxon>
        <taxon>Streptomycetaceae</taxon>
        <taxon>Streptomyces</taxon>
    </lineage>
</organism>
<dbReference type="PRINTS" id="PR00385">
    <property type="entry name" value="P450"/>
</dbReference>
<dbReference type="InterPro" id="IPR001128">
    <property type="entry name" value="Cyt_P450"/>
</dbReference>
<dbReference type="InterPro" id="IPR017972">
    <property type="entry name" value="Cyt_P450_CS"/>
</dbReference>
<evidence type="ECO:0000313" key="3">
    <source>
        <dbReference type="EMBL" id="GAA2327297.1"/>
    </source>
</evidence>
<dbReference type="InterPro" id="IPR036396">
    <property type="entry name" value="Cyt_P450_sf"/>
</dbReference>
<dbReference type="InterPro" id="IPR002397">
    <property type="entry name" value="Cyt_P450_B"/>
</dbReference>
<dbReference type="EMBL" id="BAAASD010000002">
    <property type="protein sequence ID" value="GAA2327297.1"/>
    <property type="molecule type" value="Genomic_DNA"/>
</dbReference>
<evidence type="ECO:0000256" key="1">
    <source>
        <dbReference type="ARBA" id="ARBA00010617"/>
    </source>
</evidence>
<comment type="caution">
    <text evidence="3">The sequence shown here is derived from an EMBL/GenBank/DDBJ whole genome shotgun (WGS) entry which is preliminary data.</text>
</comment>
<keyword evidence="2" id="KW-0560">Oxidoreductase</keyword>
<sequence>MVEPPGLAENAVVSFPLPCPWPFAPPSEYLRVQDTAPVCPVTTHEGHPWLVTRYADVRAALADPRFSADLRRDGYPVLAPGQREAVASMPPTMAGMDAPEHTVIRRRIQEEFGTRRVRAMEPAIQRIVDAAFDAIENAGGGPVDVVQALALPVPSAVICMLLGIPYADHDWFNDRTTAAFRRETSAADRVGIFTELMSYVDRLVRDKEADPPDDLLGRQIRLLREAGEYDHDELVSLANLLLIAGHETTAGMITVSVARLLTDDELRHELARDPARIPEAIEEFLRYFTIAQQALLRVANEDVVVGGVTIRKGEGVVLSVQAANRDPRAFSEPDELRIGQGRGHLAFGHGAHQCVGAKLARTELRIVLETLLRRRPDFRPAAPIEHLSCKESINVCGLEELPVVW</sequence>
<dbReference type="PANTHER" id="PTHR46696">
    <property type="entry name" value="P450, PUTATIVE (EUROFUNG)-RELATED"/>
    <property type="match status" value="1"/>
</dbReference>
<dbReference type="CDD" id="cd11030">
    <property type="entry name" value="CYP105-like"/>
    <property type="match status" value="1"/>
</dbReference>
<keyword evidence="2" id="KW-0408">Iron</keyword>
<comment type="similarity">
    <text evidence="1 2">Belongs to the cytochrome P450 family.</text>
</comment>
<gene>
    <name evidence="3" type="ORF">GCM10010246_06370</name>
</gene>
<name>A0ABP5SCK5_9ACTN</name>
<dbReference type="PROSITE" id="PS00086">
    <property type="entry name" value="CYTOCHROME_P450"/>
    <property type="match status" value="1"/>
</dbReference>
<keyword evidence="4" id="KW-1185">Reference proteome</keyword>
<evidence type="ECO:0000313" key="4">
    <source>
        <dbReference type="Proteomes" id="UP001500253"/>
    </source>
</evidence>
<accession>A0ABP5SCK5</accession>
<evidence type="ECO:0000256" key="2">
    <source>
        <dbReference type="RuleBase" id="RU000461"/>
    </source>
</evidence>
<reference evidence="4" key="1">
    <citation type="journal article" date="2019" name="Int. J. Syst. Evol. Microbiol.">
        <title>The Global Catalogue of Microorganisms (GCM) 10K type strain sequencing project: providing services to taxonomists for standard genome sequencing and annotation.</title>
        <authorList>
            <consortium name="The Broad Institute Genomics Platform"/>
            <consortium name="The Broad Institute Genome Sequencing Center for Infectious Disease"/>
            <person name="Wu L."/>
            <person name="Ma J."/>
        </authorList>
    </citation>
    <scope>NUCLEOTIDE SEQUENCE [LARGE SCALE GENOMIC DNA]</scope>
    <source>
        <strain evidence="4">JCM 4316</strain>
    </source>
</reference>
<dbReference type="SUPFAM" id="SSF48264">
    <property type="entry name" value="Cytochrome P450"/>
    <property type="match status" value="1"/>
</dbReference>
<protein>
    <submittedName>
        <fullName evidence="3">Cytochrome P450</fullName>
    </submittedName>
</protein>
<keyword evidence="2" id="KW-0503">Monooxygenase</keyword>
<dbReference type="PRINTS" id="PR00359">
    <property type="entry name" value="BP450"/>
</dbReference>
<proteinExistence type="inferred from homology"/>